<keyword evidence="7 8" id="KW-0807">Transducer</keyword>
<comment type="function">
    <text evidence="8">Gustatory receptor which mediates acceptance or avoidance behavior, depending on its substrates.</text>
</comment>
<evidence type="ECO:0000256" key="2">
    <source>
        <dbReference type="ARBA" id="ARBA00022475"/>
    </source>
</evidence>
<dbReference type="PANTHER" id="PTHR21143:SF133">
    <property type="entry name" value="GUSTATORY AND PHEROMONE RECEPTOR 32A-RELATED"/>
    <property type="match status" value="1"/>
</dbReference>
<sequence length="484" mass="56328">MPLLLFKKYFTLGYLSIVKRSWAVLSKIDSSLPTLMGYLEQTALFITIFIIFYKSLTNLSTQLRLIILNLLHVDSYLLRVHRNANQIDQATSKVVRKFFTFVSVLEKRPVGKDLHTKVSLTSWTVMGYLEQTALFITIFIIFYKSLTNLSTQLRLIILNLLHVDSYLLRVHRNADQIDQATSKVVRKFFTFVSVYLVSNCLFFIYKAKASPQKYWITVVVYMQYFLVFIIVLEYYTVLKLIQSRLVLLNEAIEKLLYYRTVNMDATQQFYYTVLKLIQSRLVLLNEAIEKLLYYRTVNNMDATQQFHMDHRSHVSQLIEIKGQMEVLHQVYFDMVDNCTNMNQNFALLLLFIITTTFLGTTTLVFVMSNIILASLKGSEIGAIIFYLSYWLGIRCFVLIVIVTSSVDTSSEASKARRLAHRLLIEDNLPEILDDVTLFANRLHSRKVQFTACGFFPLDFTLLYNIIGATTTYWIILIQFQLQTT</sequence>
<comment type="subcellular location">
    <subcellularLocation>
        <location evidence="1 8">Cell membrane</location>
        <topology evidence="1 8">Multi-pass membrane protein</topology>
    </subcellularLocation>
</comment>
<dbReference type="GO" id="GO:0007635">
    <property type="term" value="P:chemosensory behavior"/>
    <property type="evidence" value="ECO:0007669"/>
    <property type="project" value="TreeGrafter"/>
</dbReference>
<dbReference type="RefSeq" id="XP_017299075.1">
    <property type="nucleotide sequence ID" value="XM_017443586.1"/>
</dbReference>
<proteinExistence type="inferred from homology"/>
<dbReference type="InterPro" id="IPR013604">
    <property type="entry name" value="7TM_chemorcpt"/>
</dbReference>
<feature type="transmembrane region" description="Helical" evidence="8">
    <location>
        <begin position="383"/>
        <end position="406"/>
    </location>
</feature>
<keyword evidence="2 8" id="KW-1003">Cell membrane</keyword>
<evidence type="ECO:0000256" key="3">
    <source>
        <dbReference type="ARBA" id="ARBA00022692"/>
    </source>
</evidence>
<evidence type="ECO:0000313" key="10">
    <source>
        <dbReference type="RefSeq" id="XP_017299075.1"/>
    </source>
</evidence>
<dbReference type="GO" id="GO:0043025">
    <property type="term" value="C:neuronal cell body"/>
    <property type="evidence" value="ECO:0007669"/>
    <property type="project" value="TreeGrafter"/>
</dbReference>
<comment type="caution">
    <text evidence="8">Lacks conserved residue(s) required for the propagation of feature annotation.</text>
</comment>
<dbReference type="KEGG" id="dci:108252243"/>
<feature type="transmembrane region" description="Helical" evidence="8">
    <location>
        <begin position="345"/>
        <end position="371"/>
    </location>
</feature>
<evidence type="ECO:0000256" key="5">
    <source>
        <dbReference type="ARBA" id="ARBA00023136"/>
    </source>
</evidence>
<dbReference type="GeneID" id="108252243"/>
<reference evidence="10" key="1">
    <citation type="submission" date="2025-08" db="UniProtKB">
        <authorList>
            <consortium name="RefSeq"/>
        </authorList>
    </citation>
    <scope>IDENTIFICATION</scope>
</reference>
<name>A0A1S4EA18_DIACI</name>
<gene>
    <name evidence="10" type="primary">LOC108252243</name>
</gene>
<dbReference type="GO" id="GO:0008049">
    <property type="term" value="P:male courtship behavior"/>
    <property type="evidence" value="ECO:0007669"/>
    <property type="project" value="TreeGrafter"/>
</dbReference>
<dbReference type="GO" id="GO:0007165">
    <property type="term" value="P:signal transduction"/>
    <property type="evidence" value="ECO:0007669"/>
    <property type="project" value="UniProtKB-KW"/>
</dbReference>
<organism evidence="9 10">
    <name type="scientific">Diaphorina citri</name>
    <name type="common">Asian citrus psyllid</name>
    <dbReference type="NCBI Taxonomy" id="121845"/>
    <lineage>
        <taxon>Eukaryota</taxon>
        <taxon>Metazoa</taxon>
        <taxon>Ecdysozoa</taxon>
        <taxon>Arthropoda</taxon>
        <taxon>Hexapoda</taxon>
        <taxon>Insecta</taxon>
        <taxon>Pterygota</taxon>
        <taxon>Neoptera</taxon>
        <taxon>Paraneoptera</taxon>
        <taxon>Hemiptera</taxon>
        <taxon>Sternorrhyncha</taxon>
        <taxon>Psylloidea</taxon>
        <taxon>Psyllidae</taxon>
        <taxon>Diaphorininae</taxon>
        <taxon>Diaphorina</taxon>
    </lineage>
</organism>
<dbReference type="GO" id="GO:0030425">
    <property type="term" value="C:dendrite"/>
    <property type="evidence" value="ECO:0007669"/>
    <property type="project" value="TreeGrafter"/>
</dbReference>
<keyword evidence="4 8" id="KW-1133">Transmembrane helix</keyword>
<evidence type="ECO:0000256" key="7">
    <source>
        <dbReference type="ARBA" id="ARBA00023224"/>
    </source>
</evidence>
<evidence type="ECO:0000256" key="8">
    <source>
        <dbReference type="RuleBase" id="RU363108"/>
    </source>
</evidence>
<evidence type="ECO:0000313" key="9">
    <source>
        <dbReference type="Proteomes" id="UP000079169"/>
    </source>
</evidence>
<evidence type="ECO:0000256" key="4">
    <source>
        <dbReference type="ARBA" id="ARBA00022989"/>
    </source>
</evidence>
<dbReference type="Pfam" id="PF08395">
    <property type="entry name" value="7tm_7"/>
    <property type="match status" value="1"/>
</dbReference>
<keyword evidence="3 8" id="KW-0812">Transmembrane</keyword>
<evidence type="ECO:0000256" key="1">
    <source>
        <dbReference type="ARBA" id="ARBA00004651"/>
    </source>
</evidence>
<keyword evidence="6 8" id="KW-0675">Receptor</keyword>
<dbReference type="GO" id="GO:0030424">
    <property type="term" value="C:axon"/>
    <property type="evidence" value="ECO:0007669"/>
    <property type="project" value="TreeGrafter"/>
</dbReference>
<dbReference type="Proteomes" id="UP000079169">
    <property type="component" value="Unplaced"/>
</dbReference>
<keyword evidence="9" id="KW-1185">Reference proteome</keyword>
<feature type="transmembrane region" description="Helical" evidence="8">
    <location>
        <begin position="125"/>
        <end position="143"/>
    </location>
</feature>
<accession>A0A1S4EA18</accession>
<keyword evidence="5 8" id="KW-0472">Membrane</keyword>
<evidence type="ECO:0000256" key="6">
    <source>
        <dbReference type="ARBA" id="ARBA00023170"/>
    </source>
</evidence>
<protein>
    <recommendedName>
        <fullName evidence="8">Gustatory receptor</fullName>
    </recommendedName>
</protein>
<dbReference type="GO" id="GO:0050909">
    <property type="term" value="P:sensory perception of taste"/>
    <property type="evidence" value="ECO:0007669"/>
    <property type="project" value="InterPro"/>
</dbReference>
<dbReference type="PaxDb" id="121845-A0A1S4EA18"/>
<comment type="similarity">
    <text evidence="8">Belongs to the insect chemoreceptor superfamily. Gustatory receptor (GR) family.</text>
</comment>
<feature type="transmembrane region" description="Helical" evidence="8">
    <location>
        <begin position="214"/>
        <end position="235"/>
    </location>
</feature>
<dbReference type="OMA" id="LLYYRTV"/>
<dbReference type="PANTHER" id="PTHR21143">
    <property type="entry name" value="INVERTEBRATE GUSTATORY RECEPTOR"/>
    <property type="match status" value="1"/>
</dbReference>
<dbReference type="AlphaFoldDB" id="A0A1S4EA18"/>
<dbReference type="GO" id="GO:0005886">
    <property type="term" value="C:plasma membrane"/>
    <property type="evidence" value="ECO:0007669"/>
    <property type="project" value="UniProtKB-SubCell"/>
</dbReference>
<feature type="transmembrane region" description="Helical" evidence="8">
    <location>
        <begin position="188"/>
        <end position="208"/>
    </location>
</feature>
<dbReference type="STRING" id="121845.A0A1S4EA18"/>